<dbReference type="EMBL" id="CP000394">
    <property type="protein sequence ID" value="ABI62078.1"/>
    <property type="molecule type" value="Genomic_DNA"/>
</dbReference>
<protein>
    <submittedName>
        <fullName evidence="1">Uncharacterized protein</fullName>
    </submittedName>
</protein>
<dbReference type="RefSeq" id="WP_011631887.1">
    <property type="nucleotide sequence ID" value="NC_008343.2"/>
</dbReference>
<keyword evidence="2" id="KW-1185">Reference proteome</keyword>
<proteinExistence type="predicted"/>
<dbReference type="HOGENOM" id="CLU_1432705_0_0_5"/>
<dbReference type="OrthoDB" id="8479067at2"/>
<name>Q0BSX4_GRABC</name>
<dbReference type="STRING" id="391165.GbCGDNIH1_1180"/>
<organism evidence="1 2">
    <name type="scientific">Granulibacter bethesdensis (strain ATCC BAA-1260 / CGDNIH1)</name>
    <dbReference type="NCBI Taxonomy" id="391165"/>
    <lineage>
        <taxon>Bacteria</taxon>
        <taxon>Pseudomonadati</taxon>
        <taxon>Pseudomonadota</taxon>
        <taxon>Alphaproteobacteria</taxon>
        <taxon>Acetobacterales</taxon>
        <taxon>Acetobacteraceae</taxon>
        <taxon>Granulibacter</taxon>
    </lineage>
</organism>
<dbReference type="Proteomes" id="UP000001963">
    <property type="component" value="Chromosome"/>
</dbReference>
<reference evidence="1 2" key="1">
    <citation type="journal article" date="2007" name="J. Bacteriol.">
        <title>Genome sequence analysis of the emerging human pathogenic acetic acid bacterium Granulibacter bethesdensis.</title>
        <authorList>
            <person name="Greenberg D.E."/>
            <person name="Porcella S.F."/>
            <person name="Zelazny A.M."/>
            <person name="Virtaneva K."/>
            <person name="Sturdevant D.E."/>
            <person name="Kupko J.J.III."/>
            <person name="Barbian K.D."/>
            <person name="Babar A."/>
            <person name="Dorward D.W."/>
            <person name="Holland S.M."/>
        </authorList>
    </citation>
    <scope>NUCLEOTIDE SEQUENCE [LARGE SCALE GENOMIC DNA]</scope>
    <source>
        <strain evidence="2">ATCC BAA-1260 / CGDNIH1</strain>
    </source>
</reference>
<dbReference type="KEGG" id="gbe:GbCGDNIH1_1180"/>
<evidence type="ECO:0000313" key="1">
    <source>
        <dbReference type="EMBL" id="ABI62078.1"/>
    </source>
</evidence>
<evidence type="ECO:0000313" key="2">
    <source>
        <dbReference type="Proteomes" id="UP000001963"/>
    </source>
</evidence>
<dbReference type="eggNOG" id="ENOG5033TG5">
    <property type="taxonomic scope" value="Bacteria"/>
</dbReference>
<accession>Q0BSX4</accession>
<gene>
    <name evidence="1" type="ordered locus">GbCGDNIH1_1180</name>
</gene>
<dbReference type="AlphaFoldDB" id="Q0BSX4"/>
<sequence>MSALDLLDFDGVSAADSQQVRVAIQSGDNFYGYIPSEALGFIVRNYRGLAQLQALEAAWLDCYVHSSNFSVYGIETIKAIFDACDRERLRRLKPLTQIAGDRATLFRGCAGPEHTLGMSWTTSLDKAIWYAAHHAAYYDLTNRAVYVTSIPVSEIYCCLDHYDHDCIAHPQSAWHVDVPEEEFRLDRPR</sequence>